<proteinExistence type="predicted"/>
<evidence type="ECO:0000259" key="5">
    <source>
        <dbReference type="PROSITE" id="PS50977"/>
    </source>
</evidence>
<dbReference type="Pfam" id="PF00440">
    <property type="entry name" value="TetR_N"/>
    <property type="match status" value="1"/>
</dbReference>
<dbReference type="InterPro" id="IPR009057">
    <property type="entry name" value="Homeodomain-like_sf"/>
</dbReference>
<sequence length="193" mass="20224">MAKGQETRQRMVRTAAELFPRQGYHATGLNQLLSEARAPKGSLYFHFPGGKEQVAVEAIGMSGVNLLADLRDALDEAADPAEGIVRVVELLAARLAASGYLDGCPVASVALDAAGSSEAIRVACTEAYDGWLGVIEAALRRWGVPAARSGVLATVLLSAVEGALLLARVRRDTRPLHAVADELEPLVSSAVPA</sequence>
<organism evidence="6 7">
    <name type="scientific">Plantactinospora soyae</name>
    <dbReference type="NCBI Taxonomy" id="1544732"/>
    <lineage>
        <taxon>Bacteria</taxon>
        <taxon>Bacillati</taxon>
        <taxon>Actinomycetota</taxon>
        <taxon>Actinomycetes</taxon>
        <taxon>Micromonosporales</taxon>
        <taxon>Micromonosporaceae</taxon>
        <taxon>Plantactinospora</taxon>
    </lineage>
</organism>
<dbReference type="PANTHER" id="PTHR47506:SF3">
    <property type="entry name" value="HTH-TYPE TRANSCRIPTIONAL REGULATOR LMRA"/>
    <property type="match status" value="1"/>
</dbReference>
<dbReference type="Gene3D" id="1.10.357.10">
    <property type="entry name" value="Tetracycline Repressor, domain 2"/>
    <property type="match status" value="1"/>
</dbReference>
<dbReference type="InterPro" id="IPR036271">
    <property type="entry name" value="Tet_transcr_reg_TetR-rel_C_sf"/>
</dbReference>
<reference evidence="6" key="1">
    <citation type="submission" date="2020-10" db="EMBL/GenBank/DDBJ databases">
        <title>Sequencing the genomes of 1000 actinobacteria strains.</title>
        <authorList>
            <person name="Klenk H.-P."/>
        </authorList>
    </citation>
    <scope>NUCLEOTIDE SEQUENCE</scope>
    <source>
        <strain evidence="6">DSM 46832</strain>
    </source>
</reference>
<evidence type="ECO:0000313" key="7">
    <source>
        <dbReference type="Proteomes" id="UP000649753"/>
    </source>
</evidence>
<name>A0A927M8Z8_9ACTN</name>
<dbReference type="InterPro" id="IPR001647">
    <property type="entry name" value="HTH_TetR"/>
</dbReference>
<keyword evidence="1" id="KW-0805">Transcription regulation</keyword>
<gene>
    <name evidence="6" type="ORF">H4W31_005845</name>
</gene>
<evidence type="ECO:0000256" key="1">
    <source>
        <dbReference type="ARBA" id="ARBA00023015"/>
    </source>
</evidence>
<feature type="DNA-binding region" description="H-T-H motif" evidence="4">
    <location>
        <begin position="28"/>
        <end position="47"/>
    </location>
</feature>
<evidence type="ECO:0000256" key="3">
    <source>
        <dbReference type="ARBA" id="ARBA00023163"/>
    </source>
</evidence>
<evidence type="ECO:0000256" key="2">
    <source>
        <dbReference type="ARBA" id="ARBA00023125"/>
    </source>
</evidence>
<protein>
    <submittedName>
        <fullName evidence="6">TetR/AcrR family transcriptional repressor of lmrAB and yxaGH operons</fullName>
    </submittedName>
</protein>
<dbReference type="PROSITE" id="PS50977">
    <property type="entry name" value="HTH_TETR_2"/>
    <property type="match status" value="1"/>
</dbReference>
<dbReference type="SUPFAM" id="SSF46689">
    <property type="entry name" value="Homeodomain-like"/>
    <property type="match status" value="1"/>
</dbReference>
<dbReference type="GO" id="GO:0003677">
    <property type="term" value="F:DNA binding"/>
    <property type="evidence" value="ECO:0007669"/>
    <property type="project" value="UniProtKB-UniRule"/>
</dbReference>
<dbReference type="SUPFAM" id="SSF48498">
    <property type="entry name" value="Tetracyclin repressor-like, C-terminal domain"/>
    <property type="match status" value="1"/>
</dbReference>
<comment type="caution">
    <text evidence="6">The sequence shown here is derived from an EMBL/GenBank/DDBJ whole genome shotgun (WGS) entry which is preliminary data.</text>
</comment>
<dbReference type="Proteomes" id="UP000649753">
    <property type="component" value="Unassembled WGS sequence"/>
</dbReference>
<feature type="domain" description="HTH tetR-type" evidence="5">
    <location>
        <begin position="5"/>
        <end position="65"/>
    </location>
</feature>
<evidence type="ECO:0000313" key="6">
    <source>
        <dbReference type="EMBL" id="MBE1490207.1"/>
    </source>
</evidence>
<keyword evidence="7" id="KW-1185">Reference proteome</keyword>
<keyword evidence="3" id="KW-0804">Transcription</keyword>
<dbReference type="InterPro" id="IPR054156">
    <property type="entry name" value="YxaF_TetR_C"/>
</dbReference>
<dbReference type="Pfam" id="PF21993">
    <property type="entry name" value="TetR_C_13_2"/>
    <property type="match status" value="1"/>
</dbReference>
<accession>A0A927M8Z8</accession>
<evidence type="ECO:0000256" key="4">
    <source>
        <dbReference type="PROSITE-ProRule" id="PRU00335"/>
    </source>
</evidence>
<keyword evidence="2 4" id="KW-0238">DNA-binding</keyword>
<dbReference type="PANTHER" id="PTHR47506">
    <property type="entry name" value="TRANSCRIPTIONAL REGULATORY PROTEIN"/>
    <property type="match status" value="1"/>
</dbReference>
<dbReference type="RefSeq" id="WP_192769538.1">
    <property type="nucleotide sequence ID" value="NZ_JADBEB010000001.1"/>
</dbReference>
<dbReference type="AlphaFoldDB" id="A0A927M8Z8"/>
<dbReference type="EMBL" id="JADBEB010000001">
    <property type="protein sequence ID" value="MBE1490207.1"/>
    <property type="molecule type" value="Genomic_DNA"/>
</dbReference>